<comment type="caution">
    <text evidence="1">The sequence shown here is derived from an EMBL/GenBank/DDBJ whole genome shotgun (WGS) entry which is preliminary data.</text>
</comment>
<accession>A0A645DIN1</accession>
<gene>
    <name evidence="1" type="ORF">SDC9_135777</name>
</gene>
<organism evidence="1">
    <name type="scientific">bioreactor metagenome</name>
    <dbReference type="NCBI Taxonomy" id="1076179"/>
    <lineage>
        <taxon>unclassified sequences</taxon>
        <taxon>metagenomes</taxon>
        <taxon>ecological metagenomes</taxon>
    </lineage>
</organism>
<name>A0A645DIN1_9ZZZZ</name>
<reference evidence="1" key="1">
    <citation type="submission" date="2019-08" db="EMBL/GenBank/DDBJ databases">
        <authorList>
            <person name="Kucharzyk K."/>
            <person name="Murdoch R.W."/>
            <person name="Higgins S."/>
            <person name="Loffler F."/>
        </authorList>
    </citation>
    <scope>NUCLEOTIDE SEQUENCE</scope>
</reference>
<proteinExistence type="predicted"/>
<protein>
    <submittedName>
        <fullName evidence="1">Uncharacterized protein</fullName>
    </submittedName>
</protein>
<dbReference type="EMBL" id="VSSQ01036247">
    <property type="protein sequence ID" value="MPM88673.1"/>
    <property type="molecule type" value="Genomic_DNA"/>
</dbReference>
<evidence type="ECO:0000313" key="1">
    <source>
        <dbReference type="EMBL" id="MPM88673.1"/>
    </source>
</evidence>
<sequence length="71" mass="7862">MRALLYHGFHHGTADISHGGEAKADCAAFRRKACAGEVHVRREHLDSVVARAVDVTRDSVHRTQKTVDQRG</sequence>
<dbReference type="AlphaFoldDB" id="A0A645DIN1"/>